<name>A0ABS2N7N2_9BACI</name>
<evidence type="ECO:0000313" key="3">
    <source>
        <dbReference type="EMBL" id="MBM7583862.1"/>
    </source>
</evidence>
<keyword evidence="1" id="KW-0472">Membrane</keyword>
<dbReference type="InterPro" id="IPR025273">
    <property type="entry name" value="DUF4064"/>
</dbReference>
<dbReference type="RefSeq" id="WP_205168085.1">
    <property type="nucleotide sequence ID" value="NZ_JAFBDZ010000001.1"/>
</dbReference>
<keyword evidence="1" id="KW-0812">Transmembrane</keyword>
<evidence type="ECO:0000256" key="1">
    <source>
        <dbReference type="SAM" id="Phobius"/>
    </source>
</evidence>
<comment type="caution">
    <text evidence="3">The sequence shown here is derived from an EMBL/GenBank/DDBJ whole genome shotgun (WGS) entry which is preliminary data.</text>
</comment>
<keyword evidence="1" id="KW-1133">Transmembrane helix</keyword>
<accession>A0ABS2N7N2</accession>
<dbReference type="Pfam" id="PF13273">
    <property type="entry name" value="DUF4064"/>
    <property type="match status" value="1"/>
</dbReference>
<dbReference type="Proteomes" id="UP001646157">
    <property type="component" value="Unassembled WGS sequence"/>
</dbReference>
<keyword evidence="4" id="KW-1185">Reference proteome</keyword>
<feature type="domain" description="DUF4064" evidence="2">
    <location>
        <begin position="2"/>
        <end position="106"/>
    </location>
</feature>
<protein>
    <submittedName>
        <fullName evidence="3">Uncharacterized membrane protein YbaN (DUF454 family)</fullName>
    </submittedName>
</protein>
<sequence>MKRTGEIVLAIIGVILSGLFAIGGLSFNALIDNPEFQEGMNQGINNDPTLTQGDIDAVISIIESVGPFLLVVGLISVILGIIGAIAIKGNKKPVLAGIMFILAALVIGLGTIGIGFLPGILFLIAGIMSFVRKPKVTTHDAF</sequence>
<evidence type="ECO:0000259" key="2">
    <source>
        <dbReference type="Pfam" id="PF13273"/>
    </source>
</evidence>
<dbReference type="EMBL" id="JAFBDZ010000001">
    <property type="protein sequence ID" value="MBM7583862.1"/>
    <property type="molecule type" value="Genomic_DNA"/>
</dbReference>
<feature type="transmembrane region" description="Helical" evidence="1">
    <location>
        <begin position="68"/>
        <end position="87"/>
    </location>
</feature>
<feature type="transmembrane region" description="Helical" evidence="1">
    <location>
        <begin position="7"/>
        <end position="31"/>
    </location>
</feature>
<evidence type="ECO:0000313" key="4">
    <source>
        <dbReference type="Proteomes" id="UP001646157"/>
    </source>
</evidence>
<proteinExistence type="predicted"/>
<feature type="transmembrane region" description="Helical" evidence="1">
    <location>
        <begin position="94"/>
        <end position="127"/>
    </location>
</feature>
<organism evidence="3 4">
    <name type="scientific">Rossellomorea pakistanensis</name>
    <dbReference type="NCBI Taxonomy" id="992288"/>
    <lineage>
        <taxon>Bacteria</taxon>
        <taxon>Bacillati</taxon>
        <taxon>Bacillota</taxon>
        <taxon>Bacilli</taxon>
        <taxon>Bacillales</taxon>
        <taxon>Bacillaceae</taxon>
        <taxon>Rossellomorea</taxon>
    </lineage>
</organism>
<reference evidence="3 4" key="1">
    <citation type="submission" date="2021-01" db="EMBL/GenBank/DDBJ databases">
        <title>Genomic Encyclopedia of Type Strains, Phase IV (KMG-IV): sequencing the most valuable type-strain genomes for metagenomic binning, comparative biology and taxonomic classification.</title>
        <authorList>
            <person name="Goeker M."/>
        </authorList>
    </citation>
    <scope>NUCLEOTIDE SEQUENCE [LARGE SCALE GENOMIC DNA]</scope>
    <source>
        <strain evidence="3 4">DSM 24834</strain>
    </source>
</reference>
<gene>
    <name evidence="3" type="ORF">JOC86_000399</name>
</gene>